<protein>
    <submittedName>
        <fullName evidence="1">Uncharacterized protein</fullName>
    </submittedName>
</protein>
<sequence length="30" mass="3714">MTSNKILFKFSYFSKDLKEWFKKGRDLKEV</sequence>
<accession>A0A2P2LJQ0</accession>
<reference evidence="1" key="1">
    <citation type="submission" date="2018-02" db="EMBL/GenBank/DDBJ databases">
        <title>Rhizophora mucronata_Transcriptome.</title>
        <authorList>
            <person name="Meera S.P."/>
            <person name="Sreeshan A."/>
            <person name="Augustine A."/>
        </authorList>
    </citation>
    <scope>NUCLEOTIDE SEQUENCE</scope>
    <source>
        <tissue evidence="1">Leaf</tissue>
    </source>
</reference>
<evidence type="ECO:0000313" key="1">
    <source>
        <dbReference type="EMBL" id="MBX18202.1"/>
    </source>
</evidence>
<name>A0A2P2LJQ0_RHIMU</name>
<dbReference type="EMBL" id="GGEC01037718">
    <property type="protein sequence ID" value="MBX18202.1"/>
    <property type="molecule type" value="Transcribed_RNA"/>
</dbReference>
<proteinExistence type="predicted"/>
<organism evidence="1">
    <name type="scientific">Rhizophora mucronata</name>
    <name type="common">Asiatic mangrove</name>
    <dbReference type="NCBI Taxonomy" id="61149"/>
    <lineage>
        <taxon>Eukaryota</taxon>
        <taxon>Viridiplantae</taxon>
        <taxon>Streptophyta</taxon>
        <taxon>Embryophyta</taxon>
        <taxon>Tracheophyta</taxon>
        <taxon>Spermatophyta</taxon>
        <taxon>Magnoliopsida</taxon>
        <taxon>eudicotyledons</taxon>
        <taxon>Gunneridae</taxon>
        <taxon>Pentapetalae</taxon>
        <taxon>rosids</taxon>
        <taxon>fabids</taxon>
        <taxon>Malpighiales</taxon>
        <taxon>Rhizophoraceae</taxon>
        <taxon>Rhizophora</taxon>
    </lineage>
</organism>
<dbReference type="AlphaFoldDB" id="A0A2P2LJQ0"/>